<dbReference type="EMBL" id="VKQN01000001">
    <property type="protein sequence ID" value="MDR4174781.1"/>
    <property type="molecule type" value="Genomic_DNA"/>
</dbReference>
<reference evidence="2" key="2">
    <citation type="submission" date="2019-07" db="EMBL/GenBank/DDBJ databases">
        <title>Phylogenomic Reclassification of ATCC Bacillus Strains and Various Taxa within the Genus Bacillus.</title>
        <authorList>
            <person name="Riojas M.A."/>
            <person name="Frank A.M."/>
            <person name="Fenn S.L."/>
            <person name="King S.P."/>
            <person name="Brower S.M."/>
            <person name="Hazbon M.H."/>
        </authorList>
    </citation>
    <scope>NUCLEOTIDE SEQUENCE</scope>
    <source>
        <strain evidence="2">ATCC 35646</strain>
    </source>
</reference>
<organism evidence="3 5">
    <name type="scientific">Bacillus thuringiensis</name>
    <dbReference type="NCBI Taxonomy" id="1428"/>
    <lineage>
        <taxon>Bacteria</taxon>
        <taxon>Bacillati</taxon>
        <taxon>Bacillota</taxon>
        <taxon>Bacilli</taxon>
        <taxon>Bacillales</taxon>
        <taxon>Bacillaceae</taxon>
        <taxon>Bacillus</taxon>
        <taxon>Bacillus cereus group</taxon>
    </lineage>
</organism>
<gene>
    <name evidence="1" type="ORF">BF38_5909</name>
    <name evidence="2" type="ORF">FO599_01365</name>
    <name evidence="3" type="ORF">FOC89_01335</name>
</gene>
<evidence type="ECO:0000313" key="3">
    <source>
        <dbReference type="EMBL" id="QKH22657.1"/>
    </source>
</evidence>
<dbReference type="EMBL" id="CP053979">
    <property type="protein sequence ID" value="QKH22657.1"/>
    <property type="molecule type" value="Genomic_DNA"/>
</dbReference>
<evidence type="ECO:0000313" key="2">
    <source>
        <dbReference type="EMBL" id="MDR4174781.1"/>
    </source>
</evidence>
<reference evidence="1 4" key="1">
    <citation type="journal article" date="2015" name="Genome Announc.">
        <title>Complete genome sequences for 35 biothreat assay-relevant bacillus species.</title>
        <authorList>
            <person name="Johnson S.L."/>
            <person name="Daligault H.E."/>
            <person name="Davenport K.W."/>
            <person name="Jaissle J."/>
            <person name="Frey K.G."/>
            <person name="Ladner J.T."/>
            <person name="Broomall S.M."/>
            <person name="Bishop-Lilly K.A."/>
            <person name="Bruce D.C."/>
            <person name="Gibbons H.S."/>
            <person name="Coyne S.R."/>
            <person name="Lo C.C."/>
            <person name="Meincke L."/>
            <person name="Munk A.C."/>
            <person name="Koroleva G.I."/>
            <person name="Rosenzweig C.N."/>
            <person name="Palacios G.F."/>
            <person name="Redden C.L."/>
            <person name="Minogue T.D."/>
            <person name="Chain P.S."/>
        </authorList>
    </citation>
    <scope>NUCLEOTIDE SEQUENCE [LARGE SCALE GENOMIC DNA]</scope>
    <source>
        <strain evidence="1 4">HD1011</strain>
        <plasmid evidence="1 4">2</plasmid>
    </source>
</reference>
<sequence>METGLETKLSSILATSKVLSFKEFQDSLDNLVNEENKRSFTMTTDTGSCTKGYIFSLDTEENRSKLKVNRLGNEEHHITFVPSIVRCISQKQEGVFTVFYETSIVIIAIK</sequence>
<geneLocation type="plasmid" evidence="3 5">
    <name>unnamed3</name>
</geneLocation>
<evidence type="ECO:0000313" key="5">
    <source>
        <dbReference type="Proteomes" id="UP000501107"/>
    </source>
</evidence>
<reference evidence="3 5" key="3">
    <citation type="submission" date="2020-05" db="EMBL/GenBank/DDBJ databases">
        <title>FDA dAtabase for Regulatory Grade micrObial Sequences (FDA-ARGOS): Supporting development and validation of Infectious Disease Dx tests.</title>
        <authorList>
            <person name="Nelson B."/>
            <person name="Plummer A."/>
            <person name="Tallon L."/>
            <person name="Sadzewicz L."/>
            <person name="Zhao X."/>
            <person name="Vavikolanu K."/>
            <person name="Mehta A."/>
            <person name="Aluvathingal J."/>
            <person name="Nadendla S."/>
            <person name="Myers T."/>
            <person name="Yan Y."/>
            <person name="Sichtig H."/>
        </authorList>
    </citation>
    <scope>NUCLEOTIDE SEQUENCE [LARGE SCALE GENOMIC DNA]</scope>
    <source>
        <strain evidence="3 5">FDAARGOS_795</strain>
        <plasmid evidence="3 5">unnamed3</plasmid>
    </source>
</reference>
<dbReference type="EMBL" id="CP009334">
    <property type="protein sequence ID" value="AJG74210.1"/>
    <property type="molecule type" value="Genomic_DNA"/>
</dbReference>
<protein>
    <submittedName>
        <fullName evidence="3">Uncharacterized protein</fullName>
    </submittedName>
</protein>
<name>A0A0B5ND04_BACTU</name>
<geneLocation type="plasmid" evidence="1 4">
    <name>2</name>
</geneLocation>
<dbReference type="RefSeq" id="WP_000447478.1">
    <property type="nucleotide sequence ID" value="NZ_CP009334.1"/>
</dbReference>
<dbReference type="Proteomes" id="UP000031876">
    <property type="component" value="Plasmid 2"/>
</dbReference>
<evidence type="ECO:0000313" key="4">
    <source>
        <dbReference type="Proteomes" id="UP000031876"/>
    </source>
</evidence>
<dbReference type="KEGG" id="btw:BF38_5909"/>
<evidence type="ECO:0000313" key="1">
    <source>
        <dbReference type="EMBL" id="AJG74210.1"/>
    </source>
</evidence>
<accession>A0A0B5ND04</accession>
<keyword evidence="3" id="KW-0614">Plasmid</keyword>
<dbReference type="AlphaFoldDB" id="A0A0B5ND04"/>
<dbReference type="Proteomes" id="UP000501107">
    <property type="component" value="Plasmid unnamed3"/>
</dbReference>
<proteinExistence type="predicted"/>
<dbReference type="Proteomes" id="UP001181533">
    <property type="component" value="Unassembled WGS sequence"/>
</dbReference>